<dbReference type="RefSeq" id="WP_342752003.1">
    <property type="nucleotide sequence ID" value="NZ_JBIAKZ010000013.1"/>
</dbReference>
<reference evidence="2 3" key="1">
    <citation type="submission" date="2017-10" db="EMBL/GenBank/DDBJ databases">
        <title>Sequencing the genomes of 1000 actinobacteria strains.</title>
        <authorList>
            <person name="Klenk H.-P."/>
        </authorList>
    </citation>
    <scope>NUCLEOTIDE SEQUENCE [LARGE SCALE GENOMIC DNA]</scope>
    <source>
        <strain evidence="2 3">DSM 46092</strain>
    </source>
</reference>
<keyword evidence="1" id="KW-1133">Transmembrane helix</keyword>
<keyword evidence="1" id="KW-0812">Transmembrane</keyword>
<accession>A0A2A9F7X3</accession>
<keyword evidence="3" id="KW-1185">Reference proteome</keyword>
<gene>
    <name evidence="2" type="ORF">ATK36_2303</name>
</gene>
<dbReference type="Proteomes" id="UP000243542">
    <property type="component" value="Unassembled WGS sequence"/>
</dbReference>
<dbReference type="AlphaFoldDB" id="A0A2A9F7X3"/>
<feature type="transmembrane region" description="Helical" evidence="1">
    <location>
        <begin position="15"/>
        <end position="35"/>
    </location>
</feature>
<sequence>MQVSDPASKSPVQRWLQVGIPVVTGVAIVLLAWFAGPGLFGIAPQVAGAPVAAQVTKPVDCTGGGSGEAVRFQLGGKTREGTLDSCGHGKDEHVQVVVPDNAAAEGTVAVTAADATSGSHDPRAPIALALLVFACFCGGMYAFLVIRGPGRLALLSS</sequence>
<evidence type="ECO:0000256" key="1">
    <source>
        <dbReference type="SAM" id="Phobius"/>
    </source>
</evidence>
<comment type="caution">
    <text evidence="2">The sequence shown here is derived from an EMBL/GenBank/DDBJ whole genome shotgun (WGS) entry which is preliminary data.</text>
</comment>
<organism evidence="2 3">
    <name type="scientific">Amycolatopsis sulphurea</name>
    <dbReference type="NCBI Taxonomy" id="76022"/>
    <lineage>
        <taxon>Bacteria</taxon>
        <taxon>Bacillati</taxon>
        <taxon>Actinomycetota</taxon>
        <taxon>Actinomycetes</taxon>
        <taxon>Pseudonocardiales</taxon>
        <taxon>Pseudonocardiaceae</taxon>
        <taxon>Amycolatopsis</taxon>
    </lineage>
</organism>
<proteinExistence type="predicted"/>
<protein>
    <submittedName>
        <fullName evidence="2">Uncharacterized protein</fullName>
    </submittedName>
</protein>
<keyword evidence="1" id="KW-0472">Membrane</keyword>
<evidence type="ECO:0000313" key="3">
    <source>
        <dbReference type="Proteomes" id="UP000243542"/>
    </source>
</evidence>
<evidence type="ECO:0000313" key="2">
    <source>
        <dbReference type="EMBL" id="PFG47268.1"/>
    </source>
</evidence>
<dbReference type="EMBL" id="PDJK01000002">
    <property type="protein sequence ID" value="PFG47268.1"/>
    <property type="molecule type" value="Genomic_DNA"/>
</dbReference>
<feature type="transmembrane region" description="Helical" evidence="1">
    <location>
        <begin position="126"/>
        <end position="146"/>
    </location>
</feature>
<name>A0A2A9F7X3_9PSEU</name>